<evidence type="ECO:0000259" key="1">
    <source>
        <dbReference type="Pfam" id="PF08241"/>
    </source>
</evidence>
<dbReference type="InterPro" id="IPR013216">
    <property type="entry name" value="Methyltransf_11"/>
</dbReference>
<keyword evidence="2" id="KW-0489">Methyltransferase</keyword>
<dbReference type="GO" id="GO:0008757">
    <property type="term" value="F:S-adenosylmethionine-dependent methyltransferase activity"/>
    <property type="evidence" value="ECO:0007669"/>
    <property type="project" value="InterPro"/>
</dbReference>
<evidence type="ECO:0000313" key="3">
    <source>
        <dbReference type="Proteomes" id="UP000070498"/>
    </source>
</evidence>
<gene>
    <name evidence="2" type="ORF">ATO67_17020</name>
</gene>
<dbReference type="Proteomes" id="UP000070498">
    <property type="component" value="Unassembled WGS sequence"/>
</dbReference>
<dbReference type="PANTHER" id="PTHR42912:SF80">
    <property type="entry name" value="METHYLTRANSFERASE DOMAIN-CONTAINING PROTEIN"/>
    <property type="match status" value="1"/>
</dbReference>
<dbReference type="Gene3D" id="3.40.50.150">
    <property type="entry name" value="Vaccinia Virus protein VP39"/>
    <property type="match status" value="1"/>
</dbReference>
<dbReference type="Pfam" id="PF08241">
    <property type="entry name" value="Methyltransf_11"/>
    <property type="match status" value="1"/>
</dbReference>
<accession>A0A135P8I4</accession>
<organism evidence="2 3">
    <name type="scientific">Agrobacterium bohemicum</name>
    <dbReference type="NCBI Taxonomy" id="2052828"/>
    <lineage>
        <taxon>Bacteria</taxon>
        <taxon>Pseudomonadati</taxon>
        <taxon>Pseudomonadota</taxon>
        <taxon>Alphaproteobacteria</taxon>
        <taxon>Hyphomicrobiales</taxon>
        <taxon>Rhizobiaceae</taxon>
        <taxon>Rhizobium/Agrobacterium group</taxon>
        <taxon>Agrobacterium</taxon>
    </lineage>
</organism>
<keyword evidence="3" id="KW-1185">Reference proteome</keyword>
<dbReference type="STRING" id="2052828.ATO67_17020"/>
<dbReference type="SUPFAM" id="SSF53335">
    <property type="entry name" value="S-adenosyl-L-methionine-dependent methyltransferases"/>
    <property type="match status" value="1"/>
</dbReference>
<keyword evidence="2" id="KW-0808">Transferase</keyword>
<dbReference type="InterPro" id="IPR050508">
    <property type="entry name" value="Methyltransf_Superfamily"/>
</dbReference>
<name>A0A135P8I4_9HYPH</name>
<evidence type="ECO:0000313" key="2">
    <source>
        <dbReference type="EMBL" id="KXG87731.1"/>
    </source>
</evidence>
<dbReference type="GO" id="GO:0032259">
    <property type="term" value="P:methylation"/>
    <property type="evidence" value="ECO:0007669"/>
    <property type="project" value="UniProtKB-KW"/>
</dbReference>
<dbReference type="AlphaFoldDB" id="A0A135P8I4"/>
<reference evidence="2 3" key="1">
    <citation type="submission" date="2015-11" db="EMBL/GenBank/DDBJ databases">
        <title>Draft genome sequence of Agrobacterium sp. R89-1.</title>
        <authorList>
            <person name="Zahradnik J."/>
            <person name="Kyslikova E."/>
            <person name="Palyzova A."/>
            <person name="Kyslik P."/>
        </authorList>
    </citation>
    <scope>NUCLEOTIDE SEQUENCE [LARGE SCALE GENOMIC DNA]</scope>
    <source>
        <strain evidence="2 3">R89-1</strain>
    </source>
</reference>
<dbReference type="CDD" id="cd02440">
    <property type="entry name" value="AdoMet_MTases"/>
    <property type="match status" value="1"/>
</dbReference>
<comment type="caution">
    <text evidence="2">The sequence shown here is derived from an EMBL/GenBank/DDBJ whole genome shotgun (WGS) entry which is preliminary data.</text>
</comment>
<proteinExistence type="predicted"/>
<feature type="domain" description="Methyltransferase type 11" evidence="1">
    <location>
        <begin position="62"/>
        <end position="157"/>
    </location>
</feature>
<dbReference type="RefSeq" id="WP_067652037.1">
    <property type="nucleotide sequence ID" value="NZ_KQ961033.1"/>
</dbReference>
<dbReference type="InterPro" id="IPR029063">
    <property type="entry name" value="SAM-dependent_MTases_sf"/>
</dbReference>
<sequence length="269" mass="29870">MDGAKEYGSNFGLRDEIKAYWSSRAATFDLSPGHEIFSEEERAAWHRLVEKHLGQGEGKSALDLASGTGVISHLMDDLGYRVTGLDWAEPMLERAKAKAKTRNRAISFRMGDAENTMEPDGAYDVIINRHLVWTLVDPKAAFHEWLRVLKPGGRVLIVDGDFVNVSLAERFLKSLAARLIKLGVLKPEPVHMPADMAGVHNSILSRVYFSQGARAEAVAGLLRDAGFEDVVIDRNMRDIHKSQAKNWNVLKAAARGIQHRYAVCGRKPA</sequence>
<dbReference type="PANTHER" id="PTHR42912">
    <property type="entry name" value="METHYLTRANSFERASE"/>
    <property type="match status" value="1"/>
</dbReference>
<protein>
    <submittedName>
        <fullName evidence="2">Methyltransferase</fullName>
    </submittedName>
</protein>
<dbReference type="EMBL" id="LNUW01000002">
    <property type="protein sequence ID" value="KXG87731.1"/>
    <property type="molecule type" value="Genomic_DNA"/>
</dbReference>